<name>A0A3E5E9J3_9BACT</name>
<evidence type="ECO:0000313" key="2">
    <source>
        <dbReference type="Proteomes" id="UP000283872"/>
    </source>
</evidence>
<dbReference type="AlphaFoldDB" id="A0A3E5E9J3"/>
<organism evidence="1 2">
    <name type="scientific">Segatella copri</name>
    <dbReference type="NCBI Taxonomy" id="165179"/>
    <lineage>
        <taxon>Bacteria</taxon>
        <taxon>Pseudomonadati</taxon>
        <taxon>Bacteroidota</taxon>
        <taxon>Bacteroidia</taxon>
        <taxon>Bacteroidales</taxon>
        <taxon>Prevotellaceae</taxon>
        <taxon>Segatella</taxon>
    </lineage>
</organism>
<gene>
    <name evidence="1" type="ORF">DWY11_04055</name>
</gene>
<dbReference type="Proteomes" id="UP000283872">
    <property type="component" value="Unassembled WGS sequence"/>
</dbReference>
<accession>A0A3E5E9J3</accession>
<evidence type="ECO:0000313" key="1">
    <source>
        <dbReference type="EMBL" id="RGS17962.1"/>
    </source>
</evidence>
<reference evidence="1 2" key="1">
    <citation type="submission" date="2018-08" db="EMBL/GenBank/DDBJ databases">
        <title>A genome reference for cultivated species of the human gut microbiota.</title>
        <authorList>
            <person name="Zou Y."/>
            <person name="Xue W."/>
            <person name="Luo G."/>
        </authorList>
    </citation>
    <scope>NUCLEOTIDE SEQUENCE [LARGE SCALE GENOMIC DNA]</scope>
    <source>
        <strain evidence="1 2">AF24-12</strain>
    </source>
</reference>
<sequence>MSVYNPNDPRDYLRIVKEVQKAKECGYNIELKKFHPIQTDKQSSYLHFMISYLALKLGQTFYETLRDIQRNVCSYIFYTDDVDKTGNRKYKPLTSLNTAEASSVIRNVIDYANVRSIMIPEPDDQVGLQYCKRELENSGAGWV</sequence>
<comment type="caution">
    <text evidence="1">The sequence shown here is derived from an EMBL/GenBank/DDBJ whole genome shotgun (WGS) entry which is preliminary data.</text>
</comment>
<dbReference type="EMBL" id="QRVA01000006">
    <property type="protein sequence ID" value="RGS17962.1"/>
    <property type="molecule type" value="Genomic_DNA"/>
</dbReference>
<dbReference type="RefSeq" id="WP_117586336.1">
    <property type="nucleotide sequence ID" value="NZ_QRVA01000006.1"/>
</dbReference>
<protein>
    <submittedName>
        <fullName evidence="1">Uncharacterized protein</fullName>
    </submittedName>
</protein>
<proteinExistence type="predicted"/>